<organism evidence="1 2">
    <name type="scientific">Hibiscus sabdariffa</name>
    <name type="common">roselle</name>
    <dbReference type="NCBI Taxonomy" id="183260"/>
    <lineage>
        <taxon>Eukaryota</taxon>
        <taxon>Viridiplantae</taxon>
        <taxon>Streptophyta</taxon>
        <taxon>Embryophyta</taxon>
        <taxon>Tracheophyta</taxon>
        <taxon>Spermatophyta</taxon>
        <taxon>Magnoliopsida</taxon>
        <taxon>eudicotyledons</taxon>
        <taxon>Gunneridae</taxon>
        <taxon>Pentapetalae</taxon>
        <taxon>rosids</taxon>
        <taxon>malvids</taxon>
        <taxon>Malvales</taxon>
        <taxon>Malvaceae</taxon>
        <taxon>Malvoideae</taxon>
        <taxon>Hibiscus</taxon>
    </lineage>
</organism>
<dbReference type="Proteomes" id="UP001472677">
    <property type="component" value="Unassembled WGS sequence"/>
</dbReference>
<evidence type="ECO:0000313" key="2">
    <source>
        <dbReference type="Proteomes" id="UP001472677"/>
    </source>
</evidence>
<gene>
    <name evidence="1" type="ORF">V6N12_066892</name>
</gene>
<protein>
    <submittedName>
        <fullName evidence="1">Uncharacterized protein</fullName>
    </submittedName>
</protein>
<accession>A0ABR2C9T9</accession>
<evidence type="ECO:0000313" key="1">
    <source>
        <dbReference type="EMBL" id="KAK8516057.1"/>
    </source>
</evidence>
<reference evidence="1 2" key="1">
    <citation type="journal article" date="2024" name="G3 (Bethesda)">
        <title>Genome assembly of Hibiscus sabdariffa L. provides insights into metabolisms of medicinal natural products.</title>
        <authorList>
            <person name="Kim T."/>
        </authorList>
    </citation>
    <scope>NUCLEOTIDE SEQUENCE [LARGE SCALE GENOMIC DNA]</scope>
    <source>
        <strain evidence="1">TK-2024</strain>
        <tissue evidence="1">Old leaves</tissue>
    </source>
</reference>
<proteinExistence type="predicted"/>
<name>A0ABR2C9T9_9ROSI</name>
<sequence>MGVEIEADQAMEDQQMDSGTVDGVDLDGGANISYAAMAAKFISTDENSPEVFSFTDEEVEVLDKDCLVDEAGAFSMIKFSDTIHEKIDKSMHA</sequence>
<comment type="caution">
    <text evidence="1">The sequence shown here is derived from an EMBL/GenBank/DDBJ whole genome shotgun (WGS) entry which is preliminary data.</text>
</comment>
<dbReference type="EMBL" id="JBBPBM010000061">
    <property type="protein sequence ID" value="KAK8516057.1"/>
    <property type="molecule type" value="Genomic_DNA"/>
</dbReference>
<keyword evidence="2" id="KW-1185">Reference proteome</keyword>